<keyword evidence="1" id="KW-0472">Membrane</keyword>
<comment type="caution">
    <text evidence="2">The sequence shown here is derived from an EMBL/GenBank/DDBJ whole genome shotgun (WGS) entry which is preliminary data.</text>
</comment>
<name>A0A7C1SN90_UNCC3</name>
<feature type="transmembrane region" description="Helical" evidence="1">
    <location>
        <begin position="7"/>
        <end position="23"/>
    </location>
</feature>
<accession>A0A7C1SN90</accession>
<dbReference type="Proteomes" id="UP000885695">
    <property type="component" value="Unassembled WGS sequence"/>
</dbReference>
<proteinExistence type="predicted"/>
<protein>
    <recommendedName>
        <fullName evidence="3">Rod shape-determining protein MreD</fullName>
    </recommendedName>
</protein>
<organism evidence="2">
    <name type="scientific">candidate division CPR3 bacterium</name>
    <dbReference type="NCBI Taxonomy" id="2268181"/>
    <lineage>
        <taxon>Bacteria</taxon>
        <taxon>Bacteria division CPR3</taxon>
    </lineage>
</organism>
<keyword evidence="1" id="KW-0812">Transmembrane</keyword>
<evidence type="ECO:0000256" key="1">
    <source>
        <dbReference type="SAM" id="Phobius"/>
    </source>
</evidence>
<keyword evidence="1" id="KW-1133">Transmembrane helix</keyword>
<reference evidence="2" key="1">
    <citation type="journal article" date="2020" name="mSystems">
        <title>Genome- and Community-Level Interaction Insights into Carbon Utilization and Element Cycling Functions of Hydrothermarchaeota in Hydrothermal Sediment.</title>
        <authorList>
            <person name="Zhou Z."/>
            <person name="Liu Y."/>
            <person name="Xu W."/>
            <person name="Pan J."/>
            <person name="Luo Z.H."/>
            <person name="Li M."/>
        </authorList>
    </citation>
    <scope>NUCLEOTIDE SEQUENCE [LARGE SCALE GENOMIC DNA]</scope>
    <source>
        <strain evidence="2">HyVt-369</strain>
    </source>
</reference>
<dbReference type="AlphaFoldDB" id="A0A7C1SN90"/>
<sequence>MIMLKNFLIFILFLILIIFQTTFLVHISIFGIVPNLIFGFIFLYAFFEASGDIKSFWYAIVGGVLLDIFSGYFFGFWVILLLGIVLLVKFVIKSYVRPPILQR</sequence>
<gene>
    <name evidence="2" type="ORF">ENI13_02120</name>
</gene>
<feature type="transmembrane region" description="Helical" evidence="1">
    <location>
        <begin position="56"/>
        <end position="73"/>
    </location>
</feature>
<evidence type="ECO:0008006" key="3">
    <source>
        <dbReference type="Google" id="ProtNLM"/>
    </source>
</evidence>
<dbReference type="EMBL" id="DRHL01000124">
    <property type="protein sequence ID" value="HEB13757.1"/>
    <property type="molecule type" value="Genomic_DNA"/>
</dbReference>
<evidence type="ECO:0000313" key="2">
    <source>
        <dbReference type="EMBL" id="HEB13757.1"/>
    </source>
</evidence>